<dbReference type="SMART" id="SM00255">
    <property type="entry name" value="TIR"/>
    <property type="match status" value="1"/>
</dbReference>
<dbReference type="InterPro" id="IPR058192">
    <property type="entry name" value="WHD_ROQ1-like"/>
</dbReference>
<dbReference type="Pfam" id="PF23286">
    <property type="entry name" value="LRR_13"/>
    <property type="match status" value="1"/>
</dbReference>
<dbReference type="InterPro" id="IPR044974">
    <property type="entry name" value="Disease_R_plants"/>
</dbReference>
<dbReference type="InterPro" id="IPR027417">
    <property type="entry name" value="P-loop_NTPase"/>
</dbReference>
<keyword evidence="1" id="KW-0433">Leucine-rich repeat</keyword>
<dbReference type="InterPro" id="IPR036390">
    <property type="entry name" value="WH_DNA-bd_sf"/>
</dbReference>
<proteinExistence type="predicted"/>
<dbReference type="Gene3D" id="3.40.50.10140">
    <property type="entry name" value="Toll/interleukin-1 receptor homology (TIR) domain"/>
    <property type="match status" value="1"/>
</dbReference>
<dbReference type="Pfam" id="PF01582">
    <property type="entry name" value="TIR"/>
    <property type="match status" value="1"/>
</dbReference>
<evidence type="ECO:0000256" key="1">
    <source>
        <dbReference type="ARBA" id="ARBA00022614"/>
    </source>
</evidence>
<dbReference type="GO" id="GO:0006952">
    <property type="term" value="P:defense response"/>
    <property type="evidence" value="ECO:0007669"/>
    <property type="project" value="UniProtKB-KW"/>
</dbReference>
<dbReference type="AlphaFoldDB" id="A0AAE1IX73"/>
<dbReference type="EMBL" id="JAWXYG010000011">
    <property type="protein sequence ID" value="KAK4259581.1"/>
    <property type="molecule type" value="Genomic_DNA"/>
</dbReference>
<dbReference type="PRINTS" id="PR00364">
    <property type="entry name" value="DISEASERSIST"/>
</dbReference>
<dbReference type="SUPFAM" id="SSF46785">
    <property type="entry name" value="Winged helix' DNA-binding domain"/>
    <property type="match status" value="1"/>
</dbReference>
<dbReference type="InterPro" id="IPR042197">
    <property type="entry name" value="Apaf_helical"/>
</dbReference>
<dbReference type="SUPFAM" id="SSF52200">
    <property type="entry name" value="Toll/Interleukin receptor TIR domain"/>
    <property type="match status" value="1"/>
</dbReference>
<dbReference type="FunFam" id="3.40.50.10140:FF:000007">
    <property type="entry name" value="Disease resistance protein (TIR-NBS-LRR class)"/>
    <property type="match status" value="1"/>
</dbReference>
<comment type="caution">
    <text evidence="6">The sequence shown here is derived from an EMBL/GenBank/DDBJ whole genome shotgun (WGS) entry which is preliminary data.</text>
</comment>
<dbReference type="Pfam" id="PF00931">
    <property type="entry name" value="NB-ARC"/>
    <property type="match status" value="1"/>
</dbReference>
<keyword evidence="7" id="KW-1185">Reference proteome</keyword>
<dbReference type="Pfam" id="PF23282">
    <property type="entry name" value="WHD_ROQ1"/>
    <property type="match status" value="1"/>
</dbReference>
<name>A0AAE1IX73_9FABA</name>
<dbReference type="InterPro" id="IPR002182">
    <property type="entry name" value="NB-ARC"/>
</dbReference>
<accession>A0AAE1IX73</accession>
<reference evidence="6" key="1">
    <citation type="submission" date="2023-10" db="EMBL/GenBank/DDBJ databases">
        <title>Chromosome-level genome of the transformable northern wattle, Acacia crassicarpa.</title>
        <authorList>
            <person name="Massaro I."/>
            <person name="Sinha N.R."/>
            <person name="Poethig S."/>
            <person name="Leichty A.R."/>
        </authorList>
    </citation>
    <scope>NUCLEOTIDE SEQUENCE</scope>
    <source>
        <strain evidence="6">Acra3RX</strain>
        <tissue evidence="6">Leaf</tissue>
    </source>
</reference>
<sequence>MATQIAAQSSFGLSREIKYRYDVFLSFRGEDTRHSFTVLLYDALRCKGIKAFIDDKKLGKGERIAPALLKAIEKSRISIIVFSRNYATSTWCLDELAHIIRCKEQKNQVVMPIFYKVNPMDVQYQTNSFGEAMSVHEVRFRDNKEKLQKWRFALSEAARLSPAWLFEDGYQSGFIEGIAKHVYAMLPPKRFHNIGHMVGLETRIEEVMSLLDDSDDGACMLGIHGPGGIGKTTLAKAIYNSIFYQFEGSCFLFDVREESKKFHGNVSLQQTLLSEILEEKKMKFGSVHEGISKMKHRLSHKKVLLVLDDVDELEQIEELAGGCDWFGCGSKVIITTRNKQLLLAHNVENTYEMKELNDHDSLELFCSHAFHMTKTPKRYRDMSTHVISYARGIPLALRVIGSNLANKNLEEWGSILEKYDRIPESSIHEVLKISYDCLQDGAKSIFLDVACFFTKEILESVEEILEACHSGARFYIEVLVDKSLLAVDREGRLWMHDLIQSMGKEIVRHEAPSNPGKRSRIWDYKDILSVLHEDLGSNKIEGIMFDPPQQEQVEWSGMSFKKMDNLRILVVRNAQFSTGPKYFPNNLRWLEWNGYPCTTLPSDFSPRKLVSLRLQNSLYNLVEPFEMFEHVTCMDFSHCELITEVPNMSQCQSLRRLSLEECSNLIKVDDSVGFLSNLVVLNVRRCTKLTCFPHKINLPSLRTIYISGCMSLQYFPRIVGKMDSLTDIYAEETAIKELPPSVSTGNLPSLQGLFLRSCNSLGEIPSNLFAFPNLSYLDLGDTQPLSGKSFSQLMLENQSVISCTNLHVLDLDNCGLLLDEDLHLILKSFLNLENLDLSGSDIESLPECIKDCANLLTLIVSDCKKLRDIPELPPELSVIKAENCRSLTKESLDRLWSYQANRFSNLMRISMPATTTFPDWFDHCCKGGTLSFRVRENLPVLVLAVEVGKADTSRILHFNVSISINGCKIEMRKGRRPEESTEGHVLVFGLEIIIDLEEWNMFDKFLELGWNDVEIEFTSHDPPDMSIVNCGLYVNKLLTNMENIQF</sequence>
<feature type="domain" description="TIR" evidence="5">
    <location>
        <begin position="19"/>
        <end position="186"/>
    </location>
</feature>
<protein>
    <recommendedName>
        <fullName evidence="5">TIR domain-containing protein</fullName>
    </recommendedName>
</protein>
<dbReference type="Proteomes" id="UP001293593">
    <property type="component" value="Unassembled WGS sequence"/>
</dbReference>
<evidence type="ECO:0000313" key="6">
    <source>
        <dbReference type="EMBL" id="KAK4259581.1"/>
    </source>
</evidence>
<gene>
    <name evidence="6" type="ORF">QN277_005897</name>
</gene>
<dbReference type="GO" id="GO:0007165">
    <property type="term" value="P:signal transduction"/>
    <property type="evidence" value="ECO:0007669"/>
    <property type="project" value="InterPro"/>
</dbReference>
<dbReference type="InterPro" id="IPR000157">
    <property type="entry name" value="TIR_dom"/>
</dbReference>
<evidence type="ECO:0000256" key="4">
    <source>
        <dbReference type="ARBA" id="ARBA00023027"/>
    </source>
</evidence>
<dbReference type="GO" id="GO:0043531">
    <property type="term" value="F:ADP binding"/>
    <property type="evidence" value="ECO:0007669"/>
    <property type="project" value="InterPro"/>
</dbReference>
<dbReference type="PROSITE" id="PS50104">
    <property type="entry name" value="TIR"/>
    <property type="match status" value="1"/>
</dbReference>
<evidence type="ECO:0000259" key="5">
    <source>
        <dbReference type="PROSITE" id="PS50104"/>
    </source>
</evidence>
<dbReference type="Gene3D" id="1.10.8.430">
    <property type="entry name" value="Helical domain of apoptotic protease-activating factors"/>
    <property type="match status" value="1"/>
</dbReference>
<dbReference type="InterPro" id="IPR035897">
    <property type="entry name" value="Toll_tir_struct_dom_sf"/>
</dbReference>
<evidence type="ECO:0000256" key="3">
    <source>
        <dbReference type="ARBA" id="ARBA00022821"/>
    </source>
</evidence>
<dbReference type="SUPFAM" id="SSF52540">
    <property type="entry name" value="P-loop containing nucleoside triphosphate hydrolases"/>
    <property type="match status" value="1"/>
</dbReference>
<dbReference type="SUPFAM" id="SSF52058">
    <property type="entry name" value="L domain-like"/>
    <property type="match status" value="1"/>
</dbReference>
<keyword evidence="2" id="KW-0677">Repeat</keyword>
<dbReference type="Gene3D" id="3.40.50.300">
    <property type="entry name" value="P-loop containing nucleotide triphosphate hydrolases"/>
    <property type="match status" value="1"/>
</dbReference>
<keyword evidence="3" id="KW-0611">Plant defense</keyword>
<evidence type="ECO:0000313" key="7">
    <source>
        <dbReference type="Proteomes" id="UP001293593"/>
    </source>
</evidence>
<dbReference type="InterPro" id="IPR032675">
    <property type="entry name" value="LRR_dom_sf"/>
</dbReference>
<organism evidence="6 7">
    <name type="scientific">Acacia crassicarpa</name>
    <name type="common">northern wattle</name>
    <dbReference type="NCBI Taxonomy" id="499986"/>
    <lineage>
        <taxon>Eukaryota</taxon>
        <taxon>Viridiplantae</taxon>
        <taxon>Streptophyta</taxon>
        <taxon>Embryophyta</taxon>
        <taxon>Tracheophyta</taxon>
        <taxon>Spermatophyta</taxon>
        <taxon>Magnoliopsida</taxon>
        <taxon>eudicotyledons</taxon>
        <taxon>Gunneridae</taxon>
        <taxon>Pentapetalae</taxon>
        <taxon>rosids</taxon>
        <taxon>fabids</taxon>
        <taxon>Fabales</taxon>
        <taxon>Fabaceae</taxon>
        <taxon>Caesalpinioideae</taxon>
        <taxon>mimosoid clade</taxon>
        <taxon>Acacieae</taxon>
        <taxon>Acacia</taxon>
    </lineage>
</organism>
<evidence type="ECO:0000256" key="2">
    <source>
        <dbReference type="ARBA" id="ARBA00022737"/>
    </source>
</evidence>
<dbReference type="Gene3D" id="3.80.10.10">
    <property type="entry name" value="Ribonuclease Inhibitor"/>
    <property type="match status" value="2"/>
</dbReference>
<keyword evidence="4" id="KW-0520">NAD</keyword>
<dbReference type="PANTHER" id="PTHR11017:SF587">
    <property type="entry name" value="NB-ARC DOMAIN PROTEIN"/>
    <property type="match status" value="1"/>
</dbReference>
<dbReference type="PANTHER" id="PTHR11017">
    <property type="entry name" value="LEUCINE-RICH REPEAT-CONTAINING PROTEIN"/>
    <property type="match status" value="1"/>
</dbReference>
<dbReference type="InterPro" id="IPR058546">
    <property type="entry name" value="RPS4B/Roq1-like_LRR"/>
</dbReference>